<dbReference type="PANTHER" id="PTHR15032">
    <property type="entry name" value="N-ACYL-PHOSPHATIDYLETHANOLAMINE-HYDROLYZING PHOSPHOLIPASE D"/>
    <property type="match status" value="1"/>
</dbReference>
<dbReference type="InterPro" id="IPR001279">
    <property type="entry name" value="Metallo-B-lactamas"/>
</dbReference>
<dbReference type="SUPFAM" id="SSF56281">
    <property type="entry name" value="Metallo-hydrolase/oxidoreductase"/>
    <property type="match status" value="1"/>
</dbReference>
<dbReference type="GO" id="GO:0005737">
    <property type="term" value="C:cytoplasm"/>
    <property type="evidence" value="ECO:0000318"/>
    <property type="project" value="GO_Central"/>
</dbReference>
<dbReference type="VEuPathDB" id="TrichDB:TVAG_334240"/>
<dbReference type="PANTHER" id="PTHR15032:SF4">
    <property type="entry name" value="N-ACYL-PHOSPHATIDYLETHANOLAMINE-HYDROLYZING PHOSPHOLIPASE D"/>
    <property type="match status" value="1"/>
</dbReference>
<keyword evidence="2" id="KW-0378">Hydrolase</keyword>
<dbReference type="RefSeq" id="XP_001319835.1">
    <property type="nucleotide sequence ID" value="XM_001319800.1"/>
</dbReference>
<protein>
    <submittedName>
        <fullName evidence="2">Zn-dependent hydrolase of beta-lactamase, putative</fullName>
    </submittedName>
</protein>
<keyword evidence="3" id="KW-1185">Reference proteome</keyword>
<reference evidence="2" key="1">
    <citation type="submission" date="2006-10" db="EMBL/GenBank/DDBJ databases">
        <authorList>
            <person name="Amadeo P."/>
            <person name="Zhao Q."/>
            <person name="Wortman J."/>
            <person name="Fraser-Liggett C."/>
            <person name="Carlton J."/>
        </authorList>
    </citation>
    <scope>NUCLEOTIDE SEQUENCE</scope>
    <source>
        <strain evidence="2">G3</strain>
    </source>
</reference>
<dbReference type="Pfam" id="PF12706">
    <property type="entry name" value="Lactamase_B_2"/>
    <property type="match status" value="1"/>
</dbReference>
<proteinExistence type="predicted"/>
<dbReference type="InParanoid" id="A2EID0"/>
<dbReference type="VEuPathDB" id="TrichDB:TVAGG3_0887750"/>
<organism evidence="2 3">
    <name type="scientific">Trichomonas vaginalis (strain ATCC PRA-98 / G3)</name>
    <dbReference type="NCBI Taxonomy" id="412133"/>
    <lineage>
        <taxon>Eukaryota</taxon>
        <taxon>Metamonada</taxon>
        <taxon>Parabasalia</taxon>
        <taxon>Trichomonadida</taxon>
        <taxon>Trichomonadidae</taxon>
        <taxon>Trichomonas</taxon>
    </lineage>
</organism>
<gene>
    <name evidence="2" type="ORF">TVAG_334240</name>
</gene>
<evidence type="ECO:0000313" key="2">
    <source>
        <dbReference type="EMBL" id="EAY07612.1"/>
    </source>
</evidence>
<dbReference type="SMR" id="A2EID0"/>
<dbReference type="EMBL" id="DS113396">
    <property type="protein sequence ID" value="EAY07612.1"/>
    <property type="molecule type" value="Genomic_DNA"/>
</dbReference>
<sequence>MMLLNQQAGFFIPENLPTYNDAHHASGKFINNDGDPIVPLGHLGLKIVPLVFKALFAEKDVTREMPHRNPKYDFNLGDGIRDWWIGHATNLIQIKDKFIITDPMFESSCSPLKMGLSRKTPAACKIEELPRISYVLISHNHYDHLNKGSVKKIKSFFPDCHFLVPLGNGSLLSKWGIIHYTEFDWRTHLNIEGINFTCFPARHESARSLCNINKALWCSWLIEHENVKIYFTGDTAVGPHFAEIKETIGRGPDLMIAGIGPTVPRETMRVVHMDGKDAWDMAKAIGAAKLTPIHYGTFPLGRKTTKSDLDIFMEKAEAGKSLVINTGGRIDWNGSEFVVADL</sequence>
<dbReference type="GO" id="GO:0016787">
    <property type="term" value="F:hydrolase activity"/>
    <property type="evidence" value="ECO:0007669"/>
    <property type="project" value="UniProtKB-KW"/>
</dbReference>
<dbReference type="OrthoDB" id="332863at2759"/>
<dbReference type="eggNOG" id="KOG3798">
    <property type="taxonomic scope" value="Eukaryota"/>
</dbReference>
<evidence type="ECO:0000259" key="1">
    <source>
        <dbReference type="Pfam" id="PF12706"/>
    </source>
</evidence>
<dbReference type="Gene3D" id="3.60.15.10">
    <property type="entry name" value="Ribonuclease Z/Hydroxyacylglutathione hydrolase-like"/>
    <property type="match status" value="1"/>
</dbReference>
<dbReference type="Proteomes" id="UP000001542">
    <property type="component" value="Unassembled WGS sequence"/>
</dbReference>
<name>A2EID0_TRIV3</name>
<evidence type="ECO:0000313" key="3">
    <source>
        <dbReference type="Proteomes" id="UP000001542"/>
    </source>
</evidence>
<feature type="domain" description="Metallo-beta-lactamase" evidence="1">
    <location>
        <begin position="99"/>
        <end position="295"/>
    </location>
</feature>
<dbReference type="InterPro" id="IPR036866">
    <property type="entry name" value="RibonucZ/Hydroxyglut_hydro"/>
</dbReference>
<dbReference type="AlphaFoldDB" id="A2EID0"/>
<accession>A2EID0</accession>
<dbReference type="STRING" id="5722.A2EID0"/>
<dbReference type="KEGG" id="tva:4765505"/>
<reference evidence="2" key="2">
    <citation type="journal article" date="2007" name="Science">
        <title>Draft genome sequence of the sexually transmitted pathogen Trichomonas vaginalis.</title>
        <authorList>
            <person name="Carlton J.M."/>
            <person name="Hirt R.P."/>
            <person name="Silva J.C."/>
            <person name="Delcher A.L."/>
            <person name="Schatz M."/>
            <person name="Zhao Q."/>
            <person name="Wortman J.R."/>
            <person name="Bidwell S.L."/>
            <person name="Alsmark U.C.M."/>
            <person name="Besteiro S."/>
            <person name="Sicheritz-Ponten T."/>
            <person name="Noel C.J."/>
            <person name="Dacks J.B."/>
            <person name="Foster P.G."/>
            <person name="Simillion C."/>
            <person name="Van de Peer Y."/>
            <person name="Miranda-Saavedra D."/>
            <person name="Barton G.J."/>
            <person name="Westrop G.D."/>
            <person name="Mueller S."/>
            <person name="Dessi D."/>
            <person name="Fiori P.L."/>
            <person name="Ren Q."/>
            <person name="Paulsen I."/>
            <person name="Zhang H."/>
            <person name="Bastida-Corcuera F.D."/>
            <person name="Simoes-Barbosa A."/>
            <person name="Brown M.T."/>
            <person name="Hayes R.D."/>
            <person name="Mukherjee M."/>
            <person name="Okumura C.Y."/>
            <person name="Schneider R."/>
            <person name="Smith A.J."/>
            <person name="Vanacova S."/>
            <person name="Villalvazo M."/>
            <person name="Haas B.J."/>
            <person name="Pertea M."/>
            <person name="Feldblyum T.V."/>
            <person name="Utterback T.R."/>
            <person name="Shu C.L."/>
            <person name="Osoegawa K."/>
            <person name="de Jong P.J."/>
            <person name="Hrdy I."/>
            <person name="Horvathova L."/>
            <person name="Zubacova Z."/>
            <person name="Dolezal P."/>
            <person name="Malik S.B."/>
            <person name="Logsdon J.M. Jr."/>
            <person name="Henze K."/>
            <person name="Gupta A."/>
            <person name="Wang C.C."/>
            <person name="Dunne R.L."/>
            <person name="Upcroft J.A."/>
            <person name="Upcroft P."/>
            <person name="White O."/>
            <person name="Salzberg S.L."/>
            <person name="Tang P."/>
            <person name="Chiu C.-H."/>
            <person name="Lee Y.-S."/>
            <person name="Embley T.M."/>
            <person name="Coombs G.H."/>
            <person name="Mottram J.C."/>
            <person name="Tachezy J."/>
            <person name="Fraser-Liggett C.M."/>
            <person name="Johnson P.J."/>
        </authorList>
    </citation>
    <scope>NUCLEOTIDE SEQUENCE [LARGE SCALE GENOMIC DNA]</scope>
    <source>
        <strain evidence="2">G3</strain>
    </source>
</reference>